<gene>
    <name evidence="2" type="ORF">MERR_LOCUS43517</name>
</gene>
<accession>A0A6D2L4L5</accession>
<dbReference type="EMBL" id="CACVBM020001631">
    <property type="protein sequence ID" value="CAA7056281.1"/>
    <property type="molecule type" value="Genomic_DNA"/>
</dbReference>
<keyword evidence="3" id="KW-1185">Reference proteome</keyword>
<name>A0A6D2L4L5_9BRAS</name>
<dbReference type="InterPro" id="IPR018289">
    <property type="entry name" value="MULE_transposase_dom"/>
</dbReference>
<evidence type="ECO:0000259" key="1">
    <source>
        <dbReference type="Pfam" id="PF10551"/>
    </source>
</evidence>
<dbReference type="Proteomes" id="UP000467841">
    <property type="component" value="Unassembled WGS sequence"/>
</dbReference>
<proteinExistence type="predicted"/>
<sequence>MGSRAGSYALLPVYLYLLQYANPGSICVLEHEVDTTAQLRFKYTFVAYGASIAGYPYMRKVIVVDGTSLKGRFGGCLISACAQDDNFQIFPLAFVVVDSENHSSWEWFLAQLKTFVPDSHELVFISDRHHSVYPALEKVYPLSHHGACTVHLWRNVKDKYKSKRLANLMSAPARSFTVSDFNRIFLQIQRLNPGCAAYLLDIVSEFSHWTRVHFPGKRYNIMDSNIAESWNAVLKEAQEFPLICMMEYIRTSVMTWFAIRRAKSLLHKGTLDTTRPEDN</sequence>
<dbReference type="PANTHER" id="PTHR31973:SF113">
    <property type="entry name" value="PROTEIN FAR1-RELATED SEQUENCE 5-LIKE"/>
    <property type="match status" value="1"/>
</dbReference>
<feature type="domain" description="MULE transposase" evidence="1">
    <location>
        <begin position="61"/>
        <end position="155"/>
    </location>
</feature>
<comment type="caution">
    <text evidence="2">The sequence shown here is derived from an EMBL/GenBank/DDBJ whole genome shotgun (WGS) entry which is preliminary data.</text>
</comment>
<evidence type="ECO:0000313" key="2">
    <source>
        <dbReference type="EMBL" id="CAA7056281.1"/>
    </source>
</evidence>
<dbReference type="AlphaFoldDB" id="A0A6D2L4L5"/>
<dbReference type="PANTHER" id="PTHR31973">
    <property type="entry name" value="POLYPROTEIN, PUTATIVE-RELATED"/>
    <property type="match status" value="1"/>
</dbReference>
<protein>
    <recommendedName>
        <fullName evidence="1">MULE transposase domain-containing protein</fullName>
    </recommendedName>
</protein>
<dbReference type="Pfam" id="PF10551">
    <property type="entry name" value="MULE"/>
    <property type="match status" value="1"/>
</dbReference>
<reference evidence="2" key="1">
    <citation type="submission" date="2020-01" db="EMBL/GenBank/DDBJ databases">
        <authorList>
            <person name="Mishra B."/>
        </authorList>
    </citation>
    <scope>NUCLEOTIDE SEQUENCE [LARGE SCALE GENOMIC DNA]</scope>
</reference>
<evidence type="ECO:0000313" key="3">
    <source>
        <dbReference type="Proteomes" id="UP000467841"/>
    </source>
</evidence>
<dbReference type="OrthoDB" id="1109920at2759"/>
<organism evidence="2 3">
    <name type="scientific">Microthlaspi erraticum</name>
    <dbReference type="NCBI Taxonomy" id="1685480"/>
    <lineage>
        <taxon>Eukaryota</taxon>
        <taxon>Viridiplantae</taxon>
        <taxon>Streptophyta</taxon>
        <taxon>Embryophyta</taxon>
        <taxon>Tracheophyta</taxon>
        <taxon>Spermatophyta</taxon>
        <taxon>Magnoliopsida</taxon>
        <taxon>eudicotyledons</taxon>
        <taxon>Gunneridae</taxon>
        <taxon>Pentapetalae</taxon>
        <taxon>rosids</taxon>
        <taxon>malvids</taxon>
        <taxon>Brassicales</taxon>
        <taxon>Brassicaceae</taxon>
        <taxon>Coluteocarpeae</taxon>
        <taxon>Microthlaspi</taxon>
    </lineage>
</organism>